<feature type="domain" description="NAD/GMP synthase" evidence="1">
    <location>
        <begin position="17"/>
        <end position="82"/>
    </location>
</feature>
<dbReference type="PIRSF" id="PIRSF006661">
    <property type="entry name" value="PP-lp_UCP006661"/>
    <property type="match status" value="1"/>
</dbReference>
<gene>
    <name evidence="2" type="ORF">EZS27_022330</name>
</gene>
<dbReference type="InterPro" id="IPR052188">
    <property type="entry name" value="Ni-pincer_cofactor_biosynth"/>
</dbReference>
<name>A0A5J4R575_9ZZZZ</name>
<organism evidence="2">
    <name type="scientific">termite gut metagenome</name>
    <dbReference type="NCBI Taxonomy" id="433724"/>
    <lineage>
        <taxon>unclassified sequences</taxon>
        <taxon>metagenomes</taxon>
        <taxon>organismal metagenomes</taxon>
    </lineage>
</organism>
<dbReference type="SUPFAM" id="SSF52402">
    <property type="entry name" value="Adenine nucleotide alpha hydrolases-like"/>
    <property type="match status" value="1"/>
</dbReference>
<dbReference type="EMBL" id="SNRY01001752">
    <property type="protein sequence ID" value="KAA6328809.1"/>
    <property type="molecule type" value="Genomic_DNA"/>
</dbReference>
<proteinExistence type="predicted"/>
<dbReference type="Gene3D" id="3.40.50.620">
    <property type="entry name" value="HUPs"/>
    <property type="match status" value="1"/>
</dbReference>
<dbReference type="GO" id="GO:0016783">
    <property type="term" value="F:sulfurtransferase activity"/>
    <property type="evidence" value="ECO:0007669"/>
    <property type="project" value="InterPro"/>
</dbReference>
<dbReference type="AlphaFoldDB" id="A0A5J4R575"/>
<dbReference type="GO" id="GO:0006163">
    <property type="term" value="P:purine nucleotide metabolic process"/>
    <property type="evidence" value="ECO:0007669"/>
    <property type="project" value="UniProtKB-ARBA"/>
</dbReference>
<dbReference type="CDD" id="cd01990">
    <property type="entry name" value="LarE-like"/>
    <property type="match status" value="1"/>
</dbReference>
<dbReference type="InterPro" id="IPR022310">
    <property type="entry name" value="NAD/GMP_synthase"/>
</dbReference>
<keyword evidence="2" id="KW-0436">Ligase</keyword>
<dbReference type="PANTHER" id="PTHR43169">
    <property type="entry name" value="EXSB FAMILY PROTEIN"/>
    <property type="match status" value="1"/>
</dbReference>
<dbReference type="InterPro" id="IPR005232">
    <property type="entry name" value="LarE"/>
</dbReference>
<sequence length="269" mass="29807">MNQAHQKLDSLKATLKGLGSVAVAFSGGVDSTFLLKVAHQTLGDKVIALTAASDMYPVRELEEAKAFVTENGIRQLIYEVDELGITGFAGNPVNRCYLCKTNLFGVFRKIATEQGFTHLAEGSNVDDQGDYRPGLKAVKEQGILSPLKEADLTKADIRQLSLEMGLPTWEKPSFACLASRFPYGETITKEKLRAIDVSEQILFDMGFKQVRVRHHGNLARIEVNPAEMERLMSSSVRENVWAEIKKAGFTYVSVDLQGYRTGSMNETIR</sequence>
<dbReference type="EC" id="6.3.5.1" evidence="2"/>
<dbReference type="GO" id="GO:0003952">
    <property type="term" value="F:NAD+ synthase (glutamine-hydrolyzing) activity"/>
    <property type="evidence" value="ECO:0007669"/>
    <property type="project" value="UniProtKB-EC"/>
</dbReference>
<comment type="caution">
    <text evidence="2">The sequence shown here is derived from an EMBL/GenBank/DDBJ whole genome shotgun (WGS) entry which is preliminary data.</text>
</comment>
<dbReference type="NCBIfam" id="TIGR00268">
    <property type="entry name" value="ATP-dependent sacrificial sulfur transferase LarE"/>
    <property type="match status" value="1"/>
</dbReference>
<dbReference type="InterPro" id="IPR014729">
    <property type="entry name" value="Rossmann-like_a/b/a_fold"/>
</dbReference>
<evidence type="ECO:0000313" key="2">
    <source>
        <dbReference type="EMBL" id="KAA6328809.1"/>
    </source>
</evidence>
<reference evidence="2" key="1">
    <citation type="submission" date="2019-03" db="EMBL/GenBank/DDBJ databases">
        <title>Single cell metagenomics reveals metabolic interactions within the superorganism composed of flagellate Streblomastix strix and complex community of Bacteroidetes bacteria on its surface.</title>
        <authorList>
            <person name="Treitli S.C."/>
            <person name="Kolisko M."/>
            <person name="Husnik F."/>
            <person name="Keeling P."/>
            <person name="Hampl V."/>
        </authorList>
    </citation>
    <scope>NUCLEOTIDE SEQUENCE</scope>
    <source>
        <strain evidence="2">STM</strain>
    </source>
</reference>
<dbReference type="Pfam" id="PF02540">
    <property type="entry name" value="NAD_synthase"/>
    <property type="match status" value="1"/>
</dbReference>
<accession>A0A5J4R575</accession>
<dbReference type="PANTHER" id="PTHR43169:SF2">
    <property type="entry name" value="NAD_GMP SYNTHASE DOMAIN-CONTAINING PROTEIN"/>
    <property type="match status" value="1"/>
</dbReference>
<evidence type="ECO:0000259" key="1">
    <source>
        <dbReference type="Pfam" id="PF02540"/>
    </source>
</evidence>
<protein>
    <submittedName>
        <fullName evidence="2">NH(3)-dependent NAD(+) synthetase</fullName>
        <ecNumber evidence="2">6.3.5.1</ecNumber>
    </submittedName>
</protein>